<name>A0AAD6WQE8_9AGAR</name>
<sequence>MIGDNVSARLLPVSGSMHLERLSIDIRQLFHTDTDTDTDTDEEQEEESGFNNLSTLPALTHLAFSSQPNPEIVGNVLRSCPKIQILVIAFSASEAKTARRYAKFVENVDGRLVVATATYADYSGDWEMGARGGEDIWVRAEKFIAAKKRGDIEDRATVEGEDDDD</sequence>
<reference evidence="1" key="1">
    <citation type="submission" date="2023-03" db="EMBL/GenBank/DDBJ databases">
        <title>Massive genome expansion in bonnet fungi (Mycena s.s.) driven by repeated elements and novel gene families across ecological guilds.</title>
        <authorList>
            <consortium name="Lawrence Berkeley National Laboratory"/>
            <person name="Harder C.B."/>
            <person name="Miyauchi S."/>
            <person name="Viragh M."/>
            <person name="Kuo A."/>
            <person name="Thoen E."/>
            <person name="Andreopoulos B."/>
            <person name="Lu D."/>
            <person name="Skrede I."/>
            <person name="Drula E."/>
            <person name="Henrissat B."/>
            <person name="Morin E."/>
            <person name="Kohler A."/>
            <person name="Barry K."/>
            <person name="LaButti K."/>
            <person name="Morin E."/>
            <person name="Salamov A."/>
            <person name="Lipzen A."/>
            <person name="Mereny Z."/>
            <person name="Hegedus B."/>
            <person name="Baldrian P."/>
            <person name="Stursova M."/>
            <person name="Weitz H."/>
            <person name="Taylor A."/>
            <person name="Grigoriev I.V."/>
            <person name="Nagy L.G."/>
            <person name="Martin F."/>
            <person name="Kauserud H."/>
        </authorList>
    </citation>
    <scope>NUCLEOTIDE SEQUENCE</scope>
    <source>
        <strain evidence="1">CBHHK200</strain>
    </source>
</reference>
<proteinExistence type="predicted"/>
<dbReference type="EMBL" id="JARJCM010000191">
    <property type="protein sequence ID" value="KAJ7023273.1"/>
    <property type="molecule type" value="Genomic_DNA"/>
</dbReference>
<keyword evidence="2" id="KW-1185">Reference proteome</keyword>
<dbReference type="Proteomes" id="UP001218188">
    <property type="component" value="Unassembled WGS sequence"/>
</dbReference>
<evidence type="ECO:0000313" key="1">
    <source>
        <dbReference type="EMBL" id="KAJ7023273.1"/>
    </source>
</evidence>
<dbReference type="AlphaFoldDB" id="A0AAD6WQE8"/>
<accession>A0AAD6WQE8</accession>
<evidence type="ECO:0000313" key="2">
    <source>
        <dbReference type="Proteomes" id="UP001218188"/>
    </source>
</evidence>
<comment type="caution">
    <text evidence="1">The sequence shown here is derived from an EMBL/GenBank/DDBJ whole genome shotgun (WGS) entry which is preliminary data.</text>
</comment>
<protein>
    <submittedName>
        <fullName evidence="1">Uncharacterized protein</fullName>
    </submittedName>
</protein>
<organism evidence="1 2">
    <name type="scientific">Mycena alexandri</name>
    <dbReference type="NCBI Taxonomy" id="1745969"/>
    <lineage>
        <taxon>Eukaryota</taxon>
        <taxon>Fungi</taxon>
        <taxon>Dikarya</taxon>
        <taxon>Basidiomycota</taxon>
        <taxon>Agaricomycotina</taxon>
        <taxon>Agaricomycetes</taxon>
        <taxon>Agaricomycetidae</taxon>
        <taxon>Agaricales</taxon>
        <taxon>Marasmiineae</taxon>
        <taxon>Mycenaceae</taxon>
        <taxon>Mycena</taxon>
    </lineage>
</organism>
<gene>
    <name evidence="1" type="ORF">C8F04DRAFT_1271592</name>
</gene>